<protein>
    <submittedName>
        <fullName evidence="1">Uncharacterized protein</fullName>
    </submittedName>
</protein>
<gene>
    <name evidence="1" type="ORF">FVF58_29555</name>
</gene>
<reference evidence="1 2" key="1">
    <citation type="submission" date="2019-08" db="EMBL/GenBank/DDBJ databases">
        <title>Paraburkholderia sp. DCY113.</title>
        <authorList>
            <person name="Kang J."/>
        </authorList>
    </citation>
    <scope>NUCLEOTIDE SEQUENCE [LARGE SCALE GENOMIC DNA]</scope>
    <source>
        <strain evidence="1 2">DCY113</strain>
    </source>
</reference>
<evidence type="ECO:0000313" key="1">
    <source>
        <dbReference type="EMBL" id="KAA1005364.1"/>
    </source>
</evidence>
<dbReference type="Proteomes" id="UP000325273">
    <property type="component" value="Unassembled WGS sequence"/>
</dbReference>
<dbReference type="EMBL" id="VTUZ01000023">
    <property type="protein sequence ID" value="KAA1005364.1"/>
    <property type="molecule type" value="Genomic_DNA"/>
</dbReference>
<keyword evidence="2" id="KW-1185">Reference proteome</keyword>
<accession>A0A5B0GR30</accession>
<evidence type="ECO:0000313" key="2">
    <source>
        <dbReference type="Proteomes" id="UP000325273"/>
    </source>
</evidence>
<name>A0A5B0GR30_9BURK</name>
<proteinExistence type="predicted"/>
<dbReference type="AlphaFoldDB" id="A0A5B0GR30"/>
<sequence>MVQAVLIQCCNDCSQRPLLAASASAAFFCIAGQPQGTAESKAWQIAAAKICILSIGRRLPHYHRLARRHRLLDGSRKHSLKNQPDEFIFSVPSQLVENIPSNVPRALLPEYITELCCRSW</sequence>
<comment type="caution">
    <text evidence="1">The sequence shown here is derived from an EMBL/GenBank/DDBJ whole genome shotgun (WGS) entry which is preliminary data.</text>
</comment>
<organism evidence="1 2">
    <name type="scientific">Paraburkholderia panacisoli</name>
    <dbReference type="NCBI Taxonomy" id="2603818"/>
    <lineage>
        <taxon>Bacteria</taxon>
        <taxon>Pseudomonadati</taxon>
        <taxon>Pseudomonadota</taxon>
        <taxon>Betaproteobacteria</taxon>
        <taxon>Burkholderiales</taxon>
        <taxon>Burkholderiaceae</taxon>
        <taxon>Paraburkholderia</taxon>
    </lineage>
</organism>